<sequence length="249" mass="26404">MKTAVVTGAGSGIGQAIALKLAAEGNHLAILDFNTEAAQSTADIIRKAGGSADIIQCDVSSTESVEAAFTQLERVDILVNNAGIASIGNVETCTPDELDKIYQVNVKGIYHCCHFGIPKMLANGGGVILNLASIASKVGILDRFAYSMSKGAAHAMTLSVARDYVDKGIRCNCICPARVLTPFVEGYLEKNYSEEERPKMKQTLSEYQPIGRMGTPEEIGDLAAFLCSDKASFITGSAYDIDGGVTLLR</sequence>
<accession>A0ABW4Z7B2</accession>
<reference evidence="4" key="1">
    <citation type="journal article" date="2019" name="Int. J. Syst. Evol. Microbiol.">
        <title>The Global Catalogue of Microorganisms (GCM) 10K type strain sequencing project: providing services to taxonomists for standard genome sequencing and annotation.</title>
        <authorList>
            <consortium name="The Broad Institute Genomics Platform"/>
            <consortium name="The Broad Institute Genome Sequencing Center for Infectious Disease"/>
            <person name="Wu L."/>
            <person name="Ma J."/>
        </authorList>
    </citation>
    <scope>NUCLEOTIDE SEQUENCE [LARGE SCALE GENOMIC DNA]</scope>
    <source>
        <strain evidence="4">CCUG 57942</strain>
    </source>
</reference>
<dbReference type="PANTHER" id="PTHR43477:SF1">
    <property type="entry name" value="DIHYDROANTICAPSIN 7-DEHYDROGENASE"/>
    <property type="match status" value="1"/>
</dbReference>
<dbReference type="Pfam" id="PF13561">
    <property type="entry name" value="adh_short_C2"/>
    <property type="match status" value="1"/>
</dbReference>
<dbReference type="InterPro" id="IPR020904">
    <property type="entry name" value="Sc_DH/Rdtase_CS"/>
</dbReference>
<gene>
    <name evidence="3" type="ORF">ACFSW8_03045</name>
</gene>
<evidence type="ECO:0000313" key="3">
    <source>
        <dbReference type="EMBL" id="MFD2157871.1"/>
    </source>
</evidence>
<evidence type="ECO:0000313" key="4">
    <source>
        <dbReference type="Proteomes" id="UP001597389"/>
    </source>
</evidence>
<dbReference type="PROSITE" id="PS00061">
    <property type="entry name" value="ADH_SHORT"/>
    <property type="match status" value="1"/>
</dbReference>
<dbReference type="InterPro" id="IPR002347">
    <property type="entry name" value="SDR_fam"/>
</dbReference>
<dbReference type="PANTHER" id="PTHR43477">
    <property type="entry name" value="DIHYDROANTICAPSIN 7-DEHYDROGENASE"/>
    <property type="match status" value="1"/>
</dbReference>
<dbReference type="Gene3D" id="3.40.50.720">
    <property type="entry name" value="NAD(P)-binding Rossmann-like Domain"/>
    <property type="match status" value="1"/>
</dbReference>
<dbReference type="EC" id="1.1.1.-" evidence="3"/>
<dbReference type="RefSeq" id="WP_377088287.1">
    <property type="nucleotide sequence ID" value="NZ_JBHSJL010000014.1"/>
</dbReference>
<dbReference type="InterPro" id="IPR036291">
    <property type="entry name" value="NAD(P)-bd_dom_sf"/>
</dbReference>
<dbReference type="PRINTS" id="PR00081">
    <property type="entry name" value="GDHRDH"/>
</dbReference>
<keyword evidence="4" id="KW-1185">Reference proteome</keyword>
<proteinExistence type="inferred from homology"/>
<dbReference type="InterPro" id="IPR051122">
    <property type="entry name" value="SDR_DHRS6-like"/>
</dbReference>
<dbReference type="Proteomes" id="UP001597389">
    <property type="component" value="Unassembled WGS sequence"/>
</dbReference>
<dbReference type="SUPFAM" id="SSF51735">
    <property type="entry name" value="NAD(P)-binding Rossmann-fold domains"/>
    <property type="match status" value="1"/>
</dbReference>
<name>A0ABW4Z7B2_9BACT</name>
<comment type="caution">
    <text evidence="3">The sequence shown here is derived from an EMBL/GenBank/DDBJ whole genome shotgun (WGS) entry which is preliminary data.</text>
</comment>
<evidence type="ECO:0000256" key="2">
    <source>
        <dbReference type="ARBA" id="ARBA00023002"/>
    </source>
</evidence>
<dbReference type="NCBIfam" id="NF005559">
    <property type="entry name" value="PRK07231.1"/>
    <property type="match status" value="1"/>
</dbReference>
<dbReference type="GO" id="GO:0016491">
    <property type="term" value="F:oxidoreductase activity"/>
    <property type="evidence" value="ECO:0007669"/>
    <property type="project" value="UniProtKB-KW"/>
</dbReference>
<organism evidence="3 4">
    <name type="scientific">Rubritalea tangerina</name>
    <dbReference type="NCBI Taxonomy" id="430798"/>
    <lineage>
        <taxon>Bacteria</taxon>
        <taxon>Pseudomonadati</taxon>
        <taxon>Verrucomicrobiota</taxon>
        <taxon>Verrucomicrobiia</taxon>
        <taxon>Verrucomicrobiales</taxon>
        <taxon>Rubritaleaceae</taxon>
        <taxon>Rubritalea</taxon>
    </lineage>
</organism>
<evidence type="ECO:0000256" key="1">
    <source>
        <dbReference type="ARBA" id="ARBA00006484"/>
    </source>
</evidence>
<dbReference type="EMBL" id="JBHUJB010000014">
    <property type="protein sequence ID" value="MFD2157871.1"/>
    <property type="molecule type" value="Genomic_DNA"/>
</dbReference>
<dbReference type="PRINTS" id="PR00080">
    <property type="entry name" value="SDRFAMILY"/>
</dbReference>
<comment type="similarity">
    <text evidence="1">Belongs to the short-chain dehydrogenases/reductases (SDR) family.</text>
</comment>
<protein>
    <submittedName>
        <fullName evidence="3">SDR family NAD(P)-dependent oxidoreductase</fullName>
        <ecNumber evidence="3">1.1.1.-</ecNumber>
    </submittedName>
</protein>
<dbReference type="CDD" id="cd05233">
    <property type="entry name" value="SDR_c"/>
    <property type="match status" value="1"/>
</dbReference>
<keyword evidence="2 3" id="KW-0560">Oxidoreductase</keyword>